<dbReference type="EMBL" id="JALBUR010000021">
    <property type="protein sequence ID" value="MDX8420065.1"/>
    <property type="molecule type" value="Genomic_DNA"/>
</dbReference>
<evidence type="ECO:0000313" key="4">
    <source>
        <dbReference type="EMBL" id="MDX8420065.1"/>
    </source>
</evidence>
<feature type="compositionally biased region" description="Basic and acidic residues" evidence="1">
    <location>
        <begin position="49"/>
        <end position="69"/>
    </location>
</feature>
<keyword evidence="2" id="KW-1133">Transmembrane helix</keyword>
<keyword evidence="2" id="KW-0812">Transmembrane</keyword>
<feature type="transmembrane region" description="Helical" evidence="2">
    <location>
        <begin position="87"/>
        <end position="111"/>
    </location>
</feature>
<name>A0AB35U3J4_9FIRM</name>
<dbReference type="Gene3D" id="2.30.42.10">
    <property type="match status" value="1"/>
</dbReference>
<accession>A0AB35U3J4</accession>
<feature type="region of interest" description="Disordered" evidence="1">
    <location>
        <begin position="135"/>
        <end position="165"/>
    </location>
</feature>
<dbReference type="Pfam" id="PF13180">
    <property type="entry name" value="PDZ_2"/>
    <property type="match status" value="1"/>
</dbReference>
<keyword evidence="2" id="KW-0472">Membrane</keyword>
<feature type="compositionally biased region" description="Basic and acidic residues" evidence="1">
    <location>
        <begin position="1"/>
        <end position="20"/>
    </location>
</feature>
<gene>
    <name evidence="4" type="ORF">MOZ60_08155</name>
</gene>
<evidence type="ECO:0000256" key="1">
    <source>
        <dbReference type="SAM" id="MobiDB-lite"/>
    </source>
</evidence>
<proteinExistence type="predicted"/>
<comment type="caution">
    <text evidence="4">The sequence shown here is derived from an EMBL/GenBank/DDBJ whole genome shotgun (WGS) entry which is preliminary data.</text>
</comment>
<dbReference type="AlphaFoldDB" id="A0AB35U3J4"/>
<feature type="region of interest" description="Disordered" evidence="1">
    <location>
        <begin position="1"/>
        <end position="85"/>
    </location>
</feature>
<organism evidence="4 5">
    <name type="scientific">Grylomicrobium aquisgranensis</name>
    <dbReference type="NCBI Taxonomy" id="2926318"/>
    <lineage>
        <taxon>Bacteria</taxon>
        <taxon>Bacillati</taxon>
        <taxon>Bacillota</taxon>
        <taxon>Erysipelotrichia</taxon>
        <taxon>Erysipelotrichales</taxon>
        <taxon>Erysipelotrichaceae</taxon>
        <taxon>Grylomicrobium</taxon>
    </lineage>
</organism>
<dbReference type="RefSeq" id="WP_370596305.1">
    <property type="nucleotide sequence ID" value="NZ_JALBUR010000021.1"/>
</dbReference>
<evidence type="ECO:0000313" key="5">
    <source>
        <dbReference type="Proteomes" id="UP001286174"/>
    </source>
</evidence>
<evidence type="ECO:0000259" key="3">
    <source>
        <dbReference type="PROSITE" id="PS50106"/>
    </source>
</evidence>
<keyword evidence="5" id="KW-1185">Reference proteome</keyword>
<sequence length="268" mass="28178">MSESKDNEKNNAGEESRDASSAEEEVSSSAASEKKSAAPQNTEITEQQKQADQESRKDQAESKPDDVKAESPQPAKPAKKKGSHRKIWQIAGICVLCFGCGFLGGVTANYIGPGHAQKETASSDRDDLEKIFGQLPEQWDDGSDKAPAQSTQGADDDQDDSDNPFASQAALGITVQQVQASDDQEGGVYVVSIADGSNAADAGVKVGDRIVKADNTEVTGVSALAEYIAGKDVGDTVTLTLKRDGQEVTADVTLISKNSVASQDNQKA</sequence>
<protein>
    <submittedName>
        <fullName evidence="4">PDZ domain-containing protein</fullName>
    </submittedName>
</protein>
<dbReference type="Proteomes" id="UP001286174">
    <property type="component" value="Unassembled WGS sequence"/>
</dbReference>
<dbReference type="PROSITE" id="PS50106">
    <property type="entry name" value="PDZ"/>
    <property type="match status" value="1"/>
</dbReference>
<dbReference type="SUPFAM" id="SSF50156">
    <property type="entry name" value="PDZ domain-like"/>
    <property type="match status" value="1"/>
</dbReference>
<feature type="domain" description="PDZ" evidence="3">
    <location>
        <begin position="167"/>
        <end position="245"/>
    </location>
</feature>
<dbReference type="SMART" id="SM00228">
    <property type="entry name" value="PDZ"/>
    <property type="match status" value="1"/>
</dbReference>
<feature type="compositionally biased region" description="Polar residues" evidence="1">
    <location>
        <begin position="39"/>
        <end position="48"/>
    </location>
</feature>
<dbReference type="InterPro" id="IPR001478">
    <property type="entry name" value="PDZ"/>
</dbReference>
<reference evidence="4 5" key="1">
    <citation type="submission" date="2022-03" db="EMBL/GenBank/DDBJ databases">
        <title>Novel taxa within the pig intestine.</title>
        <authorList>
            <person name="Wylensek D."/>
            <person name="Bishof K."/>
            <person name="Afrizal A."/>
            <person name="Clavel T."/>
        </authorList>
    </citation>
    <scope>NUCLEOTIDE SEQUENCE [LARGE SCALE GENOMIC DNA]</scope>
    <source>
        <strain evidence="4 5">CLA-KB-P133</strain>
    </source>
</reference>
<evidence type="ECO:0000256" key="2">
    <source>
        <dbReference type="SAM" id="Phobius"/>
    </source>
</evidence>
<dbReference type="InterPro" id="IPR036034">
    <property type="entry name" value="PDZ_sf"/>
</dbReference>